<reference evidence="7" key="1">
    <citation type="journal article" date="2019" name="Int. J. Syst. Evol. Microbiol.">
        <title>The Global Catalogue of Microorganisms (GCM) 10K type strain sequencing project: providing services to taxonomists for standard genome sequencing and annotation.</title>
        <authorList>
            <consortium name="The Broad Institute Genomics Platform"/>
            <consortium name="The Broad Institute Genome Sequencing Center for Infectious Disease"/>
            <person name="Wu L."/>
            <person name="Ma J."/>
        </authorList>
    </citation>
    <scope>NUCLEOTIDE SEQUENCE [LARGE SCALE GENOMIC DNA]</scope>
    <source>
        <strain evidence="7">KCTC 13128</strain>
    </source>
</reference>
<feature type="binding site" evidence="5">
    <location>
        <begin position="151"/>
        <end position="158"/>
    </location>
    <ligand>
        <name>ADP</name>
        <dbReference type="ChEBI" id="CHEBI:456216"/>
    </ligand>
</feature>
<dbReference type="PANTHER" id="PTHR31756">
    <property type="entry name" value="PYRUVATE, PHOSPHATE DIKINASE REGULATORY PROTEIN 1, CHLOROPLASTIC"/>
    <property type="match status" value="1"/>
</dbReference>
<dbReference type="InterPro" id="IPR026565">
    <property type="entry name" value="PPDK_reg"/>
</dbReference>
<keyword evidence="2 5" id="KW-0808">Transferase</keyword>
<comment type="catalytic activity">
    <reaction evidence="5">
        <text>N(tele)-phospho-L-histidyl/L-threonyl-[pyruvate, phosphate dikinase] + ADP = N(tele)-phospho-L-histidyl/O-phospho-L-threonyl-[pyruvate, phosphate dikinase] + AMP + H(+)</text>
        <dbReference type="Rhea" id="RHEA:43692"/>
        <dbReference type="Rhea" id="RHEA-COMP:10650"/>
        <dbReference type="Rhea" id="RHEA-COMP:10651"/>
        <dbReference type="ChEBI" id="CHEBI:15378"/>
        <dbReference type="ChEBI" id="CHEBI:30013"/>
        <dbReference type="ChEBI" id="CHEBI:61977"/>
        <dbReference type="ChEBI" id="CHEBI:83586"/>
        <dbReference type="ChEBI" id="CHEBI:456215"/>
        <dbReference type="ChEBI" id="CHEBI:456216"/>
        <dbReference type="EC" id="2.7.11.32"/>
    </reaction>
</comment>
<keyword evidence="6" id="KW-0670">Pyruvate</keyword>
<dbReference type="Proteomes" id="UP001595279">
    <property type="component" value="Unassembled WGS sequence"/>
</dbReference>
<evidence type="ECO:0000256" key="2">
    <source>
        <dbReference type="ARBA" id="ARBA00022679"/>
    </source>
</evidence>
<comment type="caution">
    <text evidence="6">The sequence shown here is derived from an EMBL/GenBank/DDBJ whole genome shotgun (WGS) entry which is preliminary data.</text>
</comment>
<organism evidence="6 7">
    <name type="scientific">Virgibacillus xinjiangensis</name>
    <dbReference type="NCBI Taxonomy" id="393090"/>
    <lineage>
        <taxon>Bacteria</taxon>
        <taxon>Bacillati</taxon>
        <taxon>Bacillota</taxon>
        <taxon>Bacilli</taxon>
        <taxon>Bacillales</taxon>
        <taxon>Bacillaceae</taxon>
        <taxon>Virgibacillus</taxon>
    </lineage>
</organism>
<proteinExistence type="inferred from homology"/>
<keyword evidence="4 5" id="KW-0418">Kinase</keyword>
<dbReference type="GO" id="GO:0016740">
    <property type="term" value="F:transferase activity"/>
    <property type="evidence" value="ECO:0007669"/>
    <property type="project" value="UniProtKB-KW"/>
</dbReference>
<dbReference type="Pfam" id="PF03618">
    <property type="entry name" value="Kinase-PPPase"/>
    <property type="match status" value="1"/>
</dbReference>
<dbReference type="EC" id="2.7.11.32" evidence="5"/>
<evidence type="ECO:0000256" key="5">
    <source>
        <dbReference type="HAMAP-Rule" id="MF_00921"/>
    </source>
</evidence>
<dbReference type="EC" id="2.7.4.27" evidence="5"/>
<comment type="catalytic activity">
    <reaction evidence="5">
        <text>N(tele)-phospho-L-histidyl/O-phospho-L-threonyl-[pyruvate, phosphate dikinase] + phosphate + H(+) = N(tele)-phospho-L-histidyl/L-threonyl-[pyruvate, phosphate dikinase] + diphosphate</text>
        <dbReference type="Rhea" id="RHEA:43696"/>
        <dbReference type="Rhea" id="RHEA-COMP:10650"/>
        <dbReference type="Rhea" id="RHEA-COMP:10651"/>
        <dbReference type="ChEBI" id="CHEBI:15378"/>
        <dbReference type="ChEBI" id="CHEBI:30013"/>
        <dbReference type="ChEBI" id="CHEBI:33019"/>
        <dbReference type="ChEBI" id="CHEBI:43474"/>
        <dbReference type="ChEBI" id="CHEBI:61977"/>
        <dbReference type="ChEBI" id="CHEBI:83586"/>
        <dbReference type="EC" id="2.7.4.27"/>
    </reaction>
</comment>
<comment type="similarity">
    <text evidence="5">Belongs to the pyruvate, phosphate/water dikinase regulatory protein family. PDRP subfamily.</text>
</comment>
<sequence length="268" mass="30122">MVTEKPVVYVLSDSVGETAELVIKAGLSQFNSGDFKINRIPYVEDKGTIDEAVQLAAEQNGVIGFTLVDPELRNYLNEQARAKDIEVIDIMGPTLDAMERVFQKQPRLEAGLVHKLDEDYFKRVEAIEFAVKYDDGRDSRGIARADIVLIGVSRTSKTPLSQYLAHKRLKVANVPIVPEVDPPEELFDVNPEKCIGLRISPEKLNEIRKERLKALGLGDQATYANIKRIEQEINYFNEVVKRIGCEVIDVSNKAVEETANIIMQTIHK</sequence>
<evidence type="ECO:0000313" key="6">
    <source>
        <dbReference type="EMBL" id="MFC3039086.1"/>
    </source>
</evidence>
<dbReference type="NCBIfam" id="NF003742">
    <property type="entry name" value="PRK05339.1"/>
    <property type="match status" value="1"/>
</dbReference>
<keyword evidence="1 5" id="KW-0723">Serine/threonine-protein kinase</keyword>
<keyword evidence="7" id="KW-1185">Reference proteome</keyword>
<evidence type="ECO:0000256" key="4">
    <source>
        <dbReference type="ARBA" id="ARBA00022777"/>
    </source>
</evidence>
<keyword evidence="3 5" id="KW-0547">Nucleotide-binding</keyword>
<comment type="function">
    <text evidence="5">Bifunctional serine/threonine kinase and phosphorylase involved in the regulation of the pyruvate, phosphate dikinase (PPDK) by catalyzing its phosphorylation/dephosphorylation.</text>
</comment>
<evidence type="ECO:0000256" key="3">
    <source>
        <dbReference type="ARBA" id="ARBA00022741"/>
    </source>
</evidence>
<dbReference type="RefSeq" id="WP_390267803.1">
    <property type="nucleotide sequence ID" value="NZ_JBHRSA010000004.1"/>
</dbReference>
<dbReference type="PANTHER" id="PTHR31756:SF3">
    <property type="entry name" value="PYRUVATE, PHOSPHATE DIKINASE REGULATORY PROTEIN 1, CHLOROPLASTIC"/>
    <property type="match status" value="1"/>
</dbReference>
<dbReference type="InterPro" id="IPR005177">
    <property type="entry name" value="Kinase-pyrophosphorylase"/>
</dbReference>
<accession>A0ABV7CRQ2</accession>
<evidence type="ECO:0000313" key="7">
    <source>
        <dbReference type="Proteomes" id="UP001595279"/>
    </source>
</evidence>
<dbReference type="EMBL" id="JBHRSA010000004">
    <property type="protein sequence ID" value="MFC3039086.1"/>
    <property type="molecule type" value="Genomic_DNA"/>
</dbReference>
<protein>
    <recommendedName>
        <fullName evidence="5">Putative pyruvate, phosphate dikinase regulatory protein</fullName>
        <shortName evidence="5">PPDK regulatory protein</shortName>
        <ecNumber evidence="5">2.7.11.32</ecNumber>
        <ecNumber evidence="5">2.7.4.27</ecNumber>
    </recommendedName>
</protein>
<gene>
    <name evidence="6" type="ORF">ACFOGI_02330</name>
</gene>
<dbReference type="HAMAP" id="MF_00921">
    <property type="entry name" value="PDRP"/>
    <property type="match status" value="1"/>
</dbReference>
<name>A0ABV7CRQ2_9BACI</name>
<evidence type="ECO:0000256" key="1">
    <source>
        <dbReference type="ARBA" id="ARBA00022527"/>
    </source>
</evidence>